<dbReference type="EMBL" id="SGWQ01000005">
    <property type="protein sequence ID" value="RZS37494.1"/>
    <property type="molecule type" value="Genomic_DNA"/>
</dbReference>
<dbReference type="Proteomes" id="UP000294257">
    <property type="component" value="Unassembled WGS sequence"/>
</dbReference>
<protein>
    <submittedName>
        <fullName evidence="1">Uncharacterized protein</fullName>
    </submittedName>
</protein>
<proteinExistence type="predicted"/>
<evidence type="ECO:0000313" key="2">
    <source>
        <dbReference type="Proteomes" id="UP000294257"/>
    </source>
</evidence>
<organism evidence="1 2">
    <name type="scientific">Herbihabitans rhizosphaerae</name>
    <dbReference type="NCBI Taxonomy" id="1872711"/>
    <lineage>
        <taxon>Bacteria</taxon>
        <taxon>Bacillati</taxon>
        <taxon>Actinomycetota</taxon>
        <taxon>Actinomycetes</taxon>
        <taxon>Pseudonocardiales</taxon>
        <taxon>Pseudonocardiaceae</taxon>
        <taxon>Herbihabitans</taxon>
    </lineage>
</organism>
<keyword evidence="2" id="KW-1185">Reference proteome</keyword>
<dbReference type="AlphaFoldDB" id="A0A4Q7KMG0"/>
<reference evidence="1 2" key="1">
    <citation type="submission" date="2019-02" db="EMBL/GenBank/DDBJ databases">
        <title>Genomic Encyclopedia of Type Strains, Phase IV (KMG-IV): sequencing the most valuable type-strain genomes for metagenomic binning, comparative biology and taxonomic classification.</title>
        <authorList>
            <person name="Goeker M."/>
        </authorList>
    </citation>
    <scope>NUCLEOTIDE SEQUENCE [LARGE SCALE GENOMIC DNA]</scope>
    <source>
        <strain evidence="1 2">DSM 101727</strain>
    </source>
</reference>
<gene>
    <name evidence="1" type="ORF">EV193_10549</name>
</gene>
<name>A0A4Q7KMG0_9PSEU</name>
<comment type="caution">
    <text evidence="1">The sequence shown here is derived from an EMBL/GenBank/DDBJ whole genome shotgun (WGS) entry which is preliminary data.</text>
</comment>
<accession>A0A4Q7KMG0</accession>
<sequence length="32" mass="3578">MWLQITALAVVAVVFVVRLAFALTDRPTKPHN</sequence>
<evidence type="ECO:0000313" key="1">
    <source>
        <dbReference type="EMBL" id="RZS37494.1"/>
    </source>
</evidence>